<dbReference type="InterPro" id="IPR036890">
    <property type="entry name" value="HATPase_C_sf"/>
</dbReference>
<dbReference type="CDD" id="cd17546">
    <property type="entry name" value="REC_hyHK_CKI1_RcsC-like"/>
    <property type="match status" value="1"/>
</dbReference>
<dbReference type="GO" id="GO:0005524">
    <property type="term" value="F:ATP binding"/>
    <property type="evidence" value="ECO:0007669"/>
    <property type="project" value="UniProtKB-KW"/>
</dbReference>
<dbReference type="Pfam" id="PF00072">
    <property type="entry name" value="Response_reg"/>
    <property type="match status" value="1"/>
</dbReference>
<dbReference type="CDD" id="cd16922">
    <property type="entry name" value="HATPase_EvgS-ArcB-TorS-like"/>
    <property type="match status" value="1"/>
</dbReference>
<reference evidence="8 9" key="1">
    <citation type="submission" date="2023-10" db="EMBL/GenBank/DDBJ databases">
        <title>Glaciecola aquimarina strain GGW-M5 nov., isolated from a coastal seawater.</title>
        <authorList>
            <person name="Bayburt H."/>
            <person name="Kim J.M."/>
            <person name="Choi B.J."/>
            <person name="Jeon C.O."/>
        </authorList>
    </citation>
    <scope>NUCLEOTIDE SEQUENCE [LARGE SCALE GENOMIC DNA]</scope>
    <source>
        <strain evidence="8 9">KCTC 32108</strain>
    </source>
</reference>
<dbReference type="InterPro" id="IPR011006">
    <property type="entry name" value="CheY-like_superfamily"/>
</dbReference>
<dbReference type="SMART" id="SM00387">
    <property type="entry name" value="HATPase_c"/>
    <property type="match status" value="1"/>
</dbReference>
<dbReference type="Gene3D" id="1.10.287.130">
    <property type="match status" value="1"/>
</dbReference>
<dbReference type="InterPro" id="IPR004358">
    <property type="entry name" value="Sig_transdc_His_kin-like_C"/>
</dbReference>
<dbReference type="PROSITE" id="PS50110">
    <property type="entry name" value="RESPONSE_REGULATORY"/>
    <property type="match status" value="1"/>
</dbReference>
<accession>A0ABU3ST78</accession>
<dbReference type="PANTHER" id="PTHR45339:SF1">
    <property type="entry name" value="HYBRID SIGNAL TRANSDUCTION HISTIDINE KINASE J"/>
    <property type="match status" value="1"/>
</dbReference>
<keyword evidence="8" id="KW-0547">Nucleotide-binding</keyword>
<evidence type="ECO:0000256" key="4">
    <source>
        <dbReference type="ARBA" id="ARBA00023012"/>
    </source>
</evidence>
<dbReference type="InterPro" id="IPR036097">
    <property type="entry name" value="HisK_dim/P_sf"/>
</dbReference>
<protein>
    <recommendedName>
        <fullName evidence="2">histidine kinase</fullName>
        <ecNumber evidence="2">2.7.13.3</ecNumber>
    </recommendedName>
</protein>
<name>A0ABU3ST78_9ALTE</name>
<dbReference type="Pfam" id="PF02518">
    <property type="entry name" value="HATPase_c"/>
    <property type="match status" value="1"/>
</dbReference>
<feature type="domain" description="Response regulatory" evidence="7">
    <location>
        <begin position="548"/>
        <end position="672"/>
    </location>
</feature>
<dbReference type="SUPFAM" id="SSF52172">
    <property type="entry name" value="CheY-like"/>
    <property type="match status" value="1"/>
</dbReference>
<dbReference type="InterPro" id="IPR003661">
    <property type="entry name" value="HisK_dim/P_dom"/>
</dbReference>
<evidence type="ECO:0000313" key="8">
    <source>
        <dbReference type="EMBL" id="MDU0353218.1"/>
    </source>
</evidence>
<dbReference type="InterPro" id="IPR005467">
    <property type="entry name" value="His_kinase_dom"/>
</dbReference>
<dbReference type="PANTHER" id="PTHR45339">
    <property type="entry name" value="HYBRID SIGNAL TRANSDUCTION HISTIDINE KINASE J"/>
    <property type="match status" value="1"/>
</dbReference>
<keyword evidence="8" id="KW-0067">ATP-binding</keyword>
<dbReference type="Pfam" id="PF00512">
    <property type="entry name" value="HisKA"/>
    <property type="match status" value="1"/>
</dbReference>
<gene>
    <name evidence="8" type="ORF">RS130_04085</name>
</gene>
<comment type="catalytic activity">
    <reaction evidence="1">
        <text>ATP + protein L-histidine = ADP + protein N-phospho-L-histidine.</text>
        <dbReference type="EC" id="2.7.13.3"/>
    </reaction>
</comment>
<evidence type="ECO:0000256" key="1">
    <source>
        <dbReference type="ARBA" id="ARBA00000085"/>
    </source>
</evidence>
<feature type="domain" description="Histidine kinase" evidence="6">
    <location>
        <begin position="168"/>
        <end position="389"/>
    </location>
</feature>
<sequence>MILARAMRRNNQLSAARALSAAIIKGSKNSIISTKPDGTIISWNHAAEVMFKYSESYALGQSIAKLALLDDIDILTCIQSVSVDNPLHEVDSVLESSHSKTYLSLSLSAIVGANNRFMGVAIIVRDQTIERQAEEKVKQINSELELKVASRTAELEKASKVKNAFISNISHEMRTPLNGIMGTLSLLRKDPLTENQLRYLEMTAVSVNSLAVLINDILDLSKIEAGKLDLDFKAFNPIELVESLTCSLAVKAQEKGLEVILDIADLRCQSITSDPHRFSQILTNLISNGIKFTDTGHIKVTAYCQPLDLNITRFTCSVADTGIGIAEANQSKLFHAFTQEDTEIASKYGGTGLGLSICRQLTHLLNGEISFESTKGIGSTFEFHIDLPTENCVLSSTPKLLENKRCLIVVPYSALEISATKLLKNYGASCLAKQEYIDWLDGNTAMPSQFPDYIFIDFTSPYLSLLDKHWQLITSFTPKVFVLRNSGQPIPLLEHLAVSSLNKPIQLSELTNKLCDRKEQKDALLPVFTKVADDSSYIDDKRKLAGANILIVDDNEINIEVASGMLAELPMNIFRAMNGQQALDVLQAKTKEGVQIHCILMDCQMPILDGYKTSEQIRSGIAGEENSHLPIIAMTANAMLGERKKCINAGMSDYITKPISLDLLVTVVIKWTLSVYQAGPVKEAMVETLTKPMIEKGDVVMWDKESALMRLMQNVKLFKQICRIFANKSPDQMRLLGSTLISKILTILVNKAIH</sequence>
<dbReference type="SUPFAM" id="SSF47384">
    <property type="entry name" value="Homodimeric domain of signal transducing histidine kinase"/>
    <property type="match status" value="1"/>
</dbReference>
<evidence type="ECO:0000256" key="2">
    <source>
        <dbReference type="ARBA" id="ARBA00012438"/>
    </source>
</evidence>
<evidence type="ECO:0000313" key="9">
    <source>
        <dbReference type="Proteomes" id="UP001247805"/>
    </source>
</evidence>
<comment type="caution">
    <text evidence="8">The sequence shown here is derived from an EMBL/GenBank/DDBJ whole genome shotgun (WGS) entry which is preliminary data.</text>
</comment>
<evidence type="ECO:0000256" key="5">
    <source>
        <dbReference type="PROSITE-ProRule" id="PRU00169"/>
    </source>
</evidence>
<keyword evidence="9" id="KW-1185">Reference proteome</keyword>
<dbReference type="InterPro" id="IPR003594">
    <property type="entry name" value="HATPase_dom"/>
</dbReference>
<evidence type="ECO:0000259" key="7">
    <source>
        <dbReference type="PROSITE" id="PS50110"/>
    </source>
</evidence>
<dbReference type="InterPro" id="IPR000014">
    <property type="entry name" value="PAS"/>
</dbReference>
<dbReference type="CDD" id="cd00082">
    <property type="entry name" value="HisKA"/>
    <property type="match status" value="1"/>
</dbReference>
<dbReference type="SMART" id="SM00388">
    <property type="entry name" value="HisKA"/>
    <property type="match status" value="1"/>
</dbReference>
<dbReference type="SUPFAM" id="SSF55874">
    <property type="entry name" value="ATPase domain of HSP90 chaperone/DNA topoisomerase II/histidine kinase"/>
    <property type="match status" value="1"/>
</dbReference>
<dbReference type="NCBIfam" id="TIGR00229">
    <property type="entry name" value="sensory_box"/>
    <property type="match status" value="1"/>
</dbReference>
<dbReference type="EC" id="2.7.13.3" evidence="2"/>
<dbReference type="SMART" id="SM00448">
    <property type="entry name" value="REC"/>
    <property type="match status" value="1"/>
</dbReference>
<dbReference type="SMART" id="SM00091">
    <property type="entry name" value="PAS"/>
    <property type="match status" value="1"/>
</dbReference>
<evidence type="ECO:0000259" key="6">
    <source>
        <dbReference type="PROSITE" id="PS50109"/>
    </source>
</evidence>
<dbReference type="InterPro" id="IPR001789">
    <property type="entry name" value="Sig_transdc_resp-reg_receiver"/>
</dbReference>
<dbReference type="Gene3D" id="3.40.50.2300">
    <property type="match status" value="1"/>
</dbReference>
<dbReference type="PROSITE" id="PS50109">
    <property type="entry name" value="HIS_KIN"/>
    <property type="match status" value="1"/>
</dbReference>
<evidence type="ECO:0000256" key="3">
    <source>
        <dbReference type="ARBA" id="ARBA00022553"/>
    </source>
</evidence>
<dbReference type="Gene3D" id="3.30.565.10">
    <property type="entry name" value="Histidine kinase-like ATPase, C-terminal domain"/>
    <property type="match status" value="1"/>
</dbReference>
<dbReference type="CDD" id="cd00130">
    <property type="entry name" value="PAS"/>
    <property type="match status" value="1"/>
</dbReference>
<proteinExistence type="predicted"/>
<dbReference type="SUPFAM" id="SSF55785">
    <property type="entry name" value="PYP-like sensor domain (PAS domain)"/>
    <property type="match status" value="1"/>
</dbReference>
<keyword evidence="4" id="KW-0902">Two-component regulatory system</keyword>
<dbReference type="Gene3D" id="3.30.450.20">
    <property type="entry name" value="PAS domain"/>
    <property type="match status" value="1"/>
</dbReference>
<dbReference type="PRINTS" id="PR00344">
    <property type="entry name" value="BCTRLSENSOR"/>
</dbReference>
<dbReference type="Pfam" id="PF13426">
    <property type="entry name" value="PAS_9"/>
    <property type="match status" value="1"/>
</dbReference>
<dbReference type="Proteomes" id="UP001247805">
    <property type="component" value="Unassembled WGS sequence"/>
</dbReference>
<dbReference type="RefSeq" id="WP_316024906.1">
    <property type="nucleotide sequence ID" value="NZ_JAWDIO010000002.1"/>
</dbReference>
<dbReference type="InterPro" id="IPR035965">
    <property type="entry name" value="PAS-like_dom_sf"/>
</dbReference>
<organism evidence="8 9">
    <name type="scientific">Paraglaciecola aquimarina</name>
    <dbReference type="NCBI Taxonomy" id="1235557"/>
    <lineage>
        <taxon>Bacteria</taxon>
        <taxon>Pseudomonadati</taxon>
        <taxon>Pseudomonadota</taxon>
        <taxon>Gammaproteobacteria</taxon>
        <taxon>Alteromonadales</taxon>
        <taxon>Alteromonadaceae</taxon>
        <taxon>Paraglaciecola</taxon>
    </lineage>
</organism>
<keyword evidence="3 5" id="KW-0597">Phosphoprotein</keyword>
<dbReference type="EMBL" id="JAWDIO010000002">
    <property type="protein sequence ID" value="MDU0353218.1"/>
    <property type="molecule type" value="Genomic_DNA"/>
</dbReference>
<feature type="modified residue" description="4-aspartylphosphate" evidence="5">
    <location>
        <position position="602"/>
    </location>
</feature>